<dbReference type="InParanoid" id="E3KUG6"/>
<feature type="domain" description="Helicase C-terminal" evidence="10">
    <location>
        <begin position="272"/>
        <end position="434"/>
    </location>
</feature>
<dbReference type="Pfam" id="PF00270">
    <property type="entry name" value="DEAD"/>
    <property type="match status" value="1"/>
</dbReference>
<accession>E3KUG6</accession>
<dbReference type="STRING" id="418459.E3KUG6"/>
<keyword evidence="5" id="KW-0413">Isomerase</keyword>
<dbReference type="PROSITE" id="PS51192">
    <property type="entry name" value="HELICASE_ATP_BIND_1"/>
    <property type="match status" value="1"/>
</dbReference>
<dbReference type="PANTHER" id="PTHR13710:SF105">
    <property type="entry name" value="ATP-DEPENDENT DNA HELICASE Q1"/>
    <property type="match status" value="1"/>
</dbReference>
<dbReference type="GO" id="GO:0009378">
    <property type="term" value="F:four-way junction helicase activity"/>
    <property type="evidence" value="ECO:0000318"/>
    <property type="project" value="GO_Central"/>
</dbReference>
<keyword evidence="4" id="KW-0238">DNA-binding</keyword>
<keyword evidence="3" id="KW-0067">ATP-binding</keyword>
<organism evidence="11 12">
    <name type="scientific">Puccinia graminis f. sp. tritici (strain CRL 75-36-700-3 / race SCCL)</name>
    <name type="common">Black stem rust fungus</name>
    <dbReference type="NCBI Taxonomy" id="418459"/>
    <lineage>
        <taxon>Eukaryota</taxon>
        <taxon>Fungi</taxon>
        <taxon>Dikarya</taxon>
        <taxon>Basidiomycota</taxon>
        <taxon>Pucciniomycotina</taxon>
        <taxon>Pucciniomycetes</taxon>
        <taxon>Pucciniales</taxon>
        <taxon>Pucciniaceae</taxon>
        <taxon>Puccinia</taxon>
    </lineage>
</organism>
<evidence type="ECO:0000256" key="3">
    <source>
        <dbReference type="ARBA" id="ARBA00022840"/>
    </source>
</evidence>
<name>E3KUG6_PUCGT</name>
<evidence type="ECO:0000259" key="9">
    <source>
        <dbReference type="PROSITE" id="PS51192"/>
    </source>
</evidence>
<dbReference type="Gene3D" id="3.40.50.300">
    <property type="entry name" value="P-loop containing nucleotide triphosphate hydrolases"/>
    <property type="match status" value="2"/>
</dbReference>
<dbReference type="VEuPathDB" id="FungiDB:PGTG_13720"/>
<dbReference type="SMART" id="SM00490">
    <property type="entry name" value="HELICc"/>
    <property type="match status" value="1"/>
</dbReference>
<dbReference type="EC" id="5.6.2.4" evidence="7"/>
<evidence type="ECO:0000313" key="12">
    <source>
        <dbReference type="Proteomes" id="UP000008783"/>
    </source>
</evidence>
<evidence type="ECO:0000256" key="7">
    <source>
        <dbReference type="ARBA" id="ARBA00034808"/>
    </source>
</evidence>
<keyword evidence="2" id="KW-0547">Nucleotide-binding</keyword>
<dbReference type="RefSeq" id="XP_003332335.2">
    <property type="nucleotide sequence ID" value="XM_003332287.2"/>
</dbReference>
<dbReference type="GO" id="GO:0005524">
    <property type="term" value="F:ATP binding"/>
    <property type="evidence" value="ECO:0007669"/>
    <property type="project" value="UniProtKB-KW"/>
</dbReference>
<dbReference type="OrthoDB" id="2507066at2759"/>
<gene>
    <name evidence="11" type="ORF">PGTG_13720</name>
</gene>
<evidence type="ECO:0000259" key="10">
    <source>
        <dbReference type="PROSITE" id="PS51194"/>
    </source>
</evidence>
<protein>
    <recommendedName>
        <fullName evidence="7">DNA 3'-5' helicase</fullName>
        <ecNumber evidence="7">5.6.2.4</ecNumber>
    </recommendedName>
</protein>
<evidence type="ECO:0000256" key="1">
    <source>
        <dbReference type="ARBA" id="ARBA00005446"/>
    </source>
</evidence>
<dbReference type="SMART" id="SM00487">
    <property type="entry name" value="DEXDc"/>
    <property type="match status" value="1"/>
</dbReference>
<keyword evidence="12" id="KW-1185">Reference proteome</keyword>
<feature type="region of interest" description="Disordered" evidence="8">
    <location>
        <begin position="642"/>
        <end position="712"/>
    </location>
</feature>
<dbReference type="AlphaFoldDB" id="E3KUG6"/>
<dbReference type="InterPro" id="IPR011545">
    <property type="entry name" value="DEAD/DEAH_box_helicase_dom"/>
</dbReference>
<dbReference type="Pfam" id="PF00271">
    <property type="entry name" value="Helicase_C"/>
    <property type="match status" value="1"/>
</dbReference>
<dbReference type="InterPro" id="IPR001650">
    <property type="entry name" value="Helicase_C-like"/>
</dbReference>
<dbReference type="GO" id="GO:0005737">
    <property type="term" value="C:cytoplasm"/>
    <property type="evidence" value="ECO:0000318"/>
    <property type="project" value="GO_Central"/>
</dbReference>
<reference key="1">
    <citation type="submission" date="2007-01" db="EMBL/GenBank/DDBJ databases">
        <title>The Genome Sequence of Puccinia graminis f. sp. tritici Strain CRL 75-36-700-3.</title>
        <authorList>
            <consortium name="The Broad Institute Genome Sequencing Platform"/>
            <person name="Birren B."/>
            <person name="Lander E."/>
            <person name="Galagan J."/>
            <person name="Nusbaum C."/>
            <person name="Devon K."/>
            <person name="Cuomo C."/>
            <person name="Jaffe D."/>
            <person name="Butler J."/>
            <person name="Alvarez P."/>
            <person name="Gnerre S."/>
            <person name="Grabherr M."/>
            <person name="Mauceli E."/>
            <person name="Brockman W."/>
            <person name="Young S."/>
            <person name="LaButti K."/>
            <person name="Sykes S."/>
            <person name="DeCaprio D."/>
            <person name="Crawford M."/>
            <person name="Koehrsen M."/>
            <person name="Engels R."/>
            <person name="Montgomery P."/>
            <person name="Pearson M."/>
            <person name="Howarth C."/>
            <person name="Larson L."/>
            <person name="White J."/>
            <person name="Zeng Q."/>
            <person name="Kodira C."/>
            <person name="Yandava C."/>
            <person name="Alvarado L."/>
            <person name="O'Leary S."/>
            <person name="Szabo L."/>
            <person name="Dean R."/>
            <person name="Schein J."/>
        </authorList>
    </citation>
    <scope>NUCLEOTIDE SEQUENCE</scope>
    <source>
        <strain>CRL 75-36-700-3</strain>
    </source>
</reference>
<proteinExistence type="inferred from homology"/>
<evidence type="ECO:0000256" key="5">
    <source>
        <dbReference type="ARBA" id="ARBA00023235"/>
    </source>
</evidence>
<dbReference type="SUPFAM" id="SSF52540">
    <property type="entry name" value="P-loop containing nucleoside triphosphate hydrolases"/>
    <property type="match status" value="1"/>
</dbReference>
<dbReference type="GO" id="GO:0006260">
    <property type="term" value="P:DNA replication"/>
    <property type="evidence" value="ECO:0000318"/>
    <property type="project" value="GO_Central"/>
</dbReference>
<evidence type="ECO:0000313" key="11">
    <source>
        <dbReference type="EMBL" id="EFP87916.2"/>
    </source>
</evidence>
<evidence type="ECO:0000256" key="8">
    <source>
        <dbReference type="SAM" id="MobiDB-lite"/>
    </source>
</evidence>
<evidence type="ECO:0000256" key="2">
    <source>
        <dbReference type="ARBA" id="ARBA00022741"/>
    </source>
</evidence>
<dbReference type="InterPro" id="IPR014001">
    <property type="entry name" value="Helicase_ATP-bd"/>
</dbReference>
<evidence type="ECO:0000256" key="6">
    <source>
        <dbReference type="ARBA" id="ARBA00034617"/>
    </source>
</evidence>
<dbReference type="InterPro" id="IPR027417">
    <property type="entry name" value="P-loop_NTPase"/>
</dbReference>
<evidence type="ECO:0000256" key="4">
    <source>
        <dbReference type="ARBA" id="ARBA00023125"/>
    </source>
</evidence>
<dbReference type="PROSITE" id="PS51194">
    <property type="entry name" value="HELICASE_CTER"/>
    <property type="match status" value="1"/>
</dbReference>
<feature type="domain" description="Helicase ATP-binding" evidence="9">
    <location>
        <begin position="53"/>
        <end position="246"/>
    </location>
</feature>
<dbReference type="GO" id="GO:0000724">
    <property type="term" value="P:double-strand break repair via homologous recombination"/>
    <property type="evidence" value="ECO:0000318"/>
    <property type="project" value="GO_Central"/>
</dbReference>
<comment type="similarity">
    <text evidence="1">Belongs to the helicase family. RecQ subfamily.</text>
</comment>
<dbReference type="KEGG" id="pgr:PGTG_13720"/>
<comment type="catalytic activity">
    <reaction evidence="6">
        <text>Couples ATP hydrolysis with the unwinding of duplex DNA by translocating in the 3'-5' direction.</text>
        <dbReference type="EC" id="5.6.2.4"/>
    </reaction>
</comment>
<dbReference type="GO" id="GO:0043138">
    <property type="term" value="F:3'-5' DNA helicase activity"/>
    <property type="evidence" value="ECO:0000318"/>
    <property type="project" value="GO_Central"/>
</dbReference>
<dbReference type="GeneID" id="10534897"/>
<feature type="region of interest" description="Disordered" evidence="8">
    <location>
        <begin position="729"/>
        <end position="769"/>
    </location>
</feature>
<dbReference type="eggNOG" id="KOG0351">
    <property type="taxonomic scope" value="Eukaryota"/>
</dbReference>
<reference evidence="12" key="2">
    <citation type="journal article" date="2011" name="Proc. Natl. Acad. Sci. U.S.A.">
        <title>Obligate biotrophy features unraveled by the genomic analysis of rust fungi.</title>
        <authorList>
            <person name="Duplessis S."/>
            <person name="Cuomo C.A."/>
            <person name="Lin Y.-C."/>
            <person name="Aerts A."/>
            <person name="Tisserant E."/>
            <person name="Veneault-Fourrey C."/>
            <person name="Joly D.L."/>
            <person name="Hacquard S."/>
            <person name="Amselem J."/>
            <person name="Cantarel B.L."/>
            <person name="Chiu R."/>
            <person name="Coutinho P.M."/>
            <person name="Feau N."/>
            <person name="Field M."/>
            <person name="Frey P."/>
            <person name="Gelhaye E."/>
            <person name="Goldberg J."/>
            <person name="Grabherr M.G."/>
            <person name="Kodira C.D."/>
            <person name="Kohler A."/>
            <person name="Kuees U."/>
            <person name="Lindquist E.A."/>
            <person name="Lucas S.M."/>
            <person name="Mago R."/>
            <person name="Mauceli E."/>
            <person name="Morin E."/>
            <person name="Murat C."/>
            <person name="Pangilinan J.L."/>
            <person name="Park R."/>
            <person name="Pearson M."/>
            <person name="Quesneville H."/>
            <person name="Rouhier N."/>
            <person name="Sakthikumar S."/>
            <person name="Salamov A.A."/>
            <person name="Schmutz J."/>
            <person name="Selles B."/>
            <person name="Shapiro H."/>
            <person name="Tanguay P."/>
            <person name="Tuskan G.A."/>
            <person name="Henrissat B."/>
            <person name="Van de Peer Y."/>
            <person name="Rouze P."/>
            <person name="Ellis J.G."/>
            <person name="Dodds P.N."/>
            <person name="Schein J.E."/>
            <person name="Zhong S."/>
            <person name="Hamelin R.C."/>
            <person name="Grigoriev I.V."/>
            <person name="Szabo L.J."/>
            <person name="Martin F."/>
        </authorList>
    </citation>
    <scope>NUCLEOTIDE SEQUENCE [LARGE SCALE GENOMIC DNA]</scope>
    <source>
        <strain evidence="12">CRL 75-36-700-3 / race SCCL</strain>
    </source>
</reference>
<dbReference type="Proteomes" id="UP000008783">
    <property type="component" value="Unassembled WGS sequence"/>
</dbReference>
<sequence>MDPAFDKQPNQKKRITVCDTLLQKDQAQLEAHIKEKALLTYKQQAKTLQVKAVCSLVRGRNTFVLAGTGFGKSRIAEMYFRLFDKKKKPVVLVLNPLDALRDNQVMEKKQAGFTAVNLTKMQFKAKIARKIVAGFFNFVYLSPEVFLNNSLFKEVYYNPDFQHRLATIVIDEAQMIYTWGLVASGKAKKSSSHGRTEDVAVFRPSYGELAAQLNATEGVPLLLLSATCRPIAVDSILKNLRITEDNITFVKAELTRPEIRILRLPMNHSLKSCHDLIPVIELQGTRSKNIAPTLIYSGQRNATFQVMKNVNKARGTPGAEYNPRSSMIRRYHANTGDYSKADAVEKFTSGKFPYIACTMALGLGQNWKQVRKVIHMGRADPSNICQMIGRCGRDGRPGLAILFMEKKQKNGKNCVDDFLNVKEQNNDNRMDALAITPVCLRIAFSLDNLCGHIPMSKDDLRYLHEEQREIEQGFPKCRCSNCDPEGAITLSQNICRLTNKNFSDVVNDKENLPRPTINPFVQKKTRQPCKPAPKELTSVLKEFSVHLVKAFEVFFWKKFPKSASFLPEDLFGLDRAHSIAQHVATIERPQDILKDLGGAPVHGQLDLIYECVVKFRQGDRFDQHLREESDRINKLNNEKNQKRVEANARARGKRDLANRETKDETMHRLAAEEKDRSEKRIAAEKKKEKTIEREKAAVKKKEDSKRKWENDRPILEGFKRQALEAAANREVVEQEALAGPSGNGRGRGRGRVKGRGGMVTSRRGRGKKK</sequence>
<dbReference type="HOGENOM" id="CLU_011478_1_1_1"/>
<dbReference type="EMBL" id="DS178310">
    <property type="protein sequence ID" value="EFP87916.2"/>
    <property type="molecule type" value="Genomic_DNA"/>
</dbReference>
<dbReference type="GO" id="GO:0003677">
    <property type="term" value="F:DNA binding"/>
    <property type="evidence" value="ECO:0007669"/>
    <property type="project" value="UniProtKB-KW"/>
</dbReference>
<dbReference type="PANTHER" id="PTHR13710">
    <property type="entry name" value="DNA HELICASE RECQ FAMILY MEMBER"/>
    <property type="match status" value="1"/>
</dbReference>
<dbReference type="GO" id="GO:0005694">
    <property type="term" value="C:chromosome"/>
    <property type="evidence" value="ECO:0000318"/>
    <property type="project" value="GO_Central"/>
</dbReference>